<proteinExistence type="predicted"/>
<name>A0A8X6YTP5_9ARAC</name>
<reference evidence="2" key="1">
    <citation type="submission" date="2020-08" db="EMBL/GenBank/DDBJ databases">
        <title>Multicomponent nature underlies the extraordinary mechanical properties of spider dragline silk.</title>
        <authorList>
            <person name="Kono N."/>
            <person name="Nakamura H."/>
            <person name="Mori M."/>
            <person name="Yoshida Y."/>
            <person name="Ohtoshi R."/>
            <person name="Malay A.D."/>
            <person name="Moran D.A.P."/>
            <person name="Tomita M."/>
            <person name="Numata K."/>
            <person name="Arakawa K."/>
        </authorList>
    </citation>
    <scope>NUCLEOTIDE SEQUENCE</scope>
</reference>
<gene>
    <name evidence="2" type="ORF">TNIN_198961</name>
</gene>
<feature type="compositionally biased region" description="Basic residues" evidence="1">
    <location>
        <begin position="140"/>
        <end position="149"/>
    </location>
</feature>
<evidence type="ECO:0000313" key="2">
    <source>
        <dbReference type="EMBL" id="GFY78233.1"/>
    </source>
</evidence>
<protein>
    <submittedName>
        <fullName evidence="2">Uncharacterized protein</fullName>
    </submittedName>
</protein>
<feature type="region of interest" description="Disordered" evidence="1">
    <location>
        <begin position="1"/>
        <end position="45"/>
    </location>
</feature>
<keyword evidence="3" id="KW-1185">Reference proteome</keyword>
<feature type="region of interest" description="Disordered" evidence="1">
    <location>
        <begin position="125"/>
        <end position="154"/>
    </location>
</feature>
<comment type="caution">
    <text evidence="2">The sequence shown here is derived from an EMBL/GenBank/DDBJ whole genome shotgun (WGS) entry which is preliminary data.</text>
</comment>
<organism evidence="2 3">
    <name type="scientific">Trichonephila inaurata madagascariensis</name>
    <dbReference type="NCBI Taxonomy" id="2747483"/>
    <lineage>
        <taxon>Eukaryota</taxon>
        <taxon>Metazoa</taxon>
        <taxon>Ecdysozoa</taxon>
        <taxon>Arthropoda</taxon>
        <taxon>Chelicerata</taxon>
        <taxon>Arachnida</taxon>
        <taxon>Araneae</taxon>
        <taxon>Araneomorphae</taxon>
        <taxon>Entelegynae</taxon>
        <taxon>Araneoidea</taxon>
        <taxon>Nephilidae</taxon>
        <taxon>Trichonephila</taxon>
        <taxon>Trichonephila inaurata</taxon>
    </lineage>
</organism>
<dbReference type="AlphaFoldDB" id="A0A8X6YTP5"/>
<evidence type="ECO:0000313" key="3">
    <source>
        <dbReference type="Proteomes" id="UP000886998"/>
    </source>
</evidence>
<sequence length="179" mass="20107">MIKGVASKSKMSSGSDSDMEMNSENSGHTFKSRSSRSGTSTSMTPITDCQKFKMTMNKLHVAEDAIMHYEDQVQNYLPGTRAKKDGFKTLLKLKRQEKEAVVRELNILPPCTDLDCPDHYSALADSSNSKKNSQSEKIKSNVKKSKAQKRKECKDNQDDFVFPKKLLGLVFPLKPLNLL</sequence>
<evidence type="ECO:0000256" key="1">
    <source>
        <dbReference type="SAM" id="MobiDB-lite"/>
    </source>
</evidence>
<dbReference type="EMBL" id="BMAV01022880">
    <property type="protein sequence ID" value="GFY78233.1"/>
    <property type="molecule type" value="Genomic_DNA"/>
</dbReference>
<accession>A0A8X6YTP5</accession>
<feature type="compositionally biased region" description="Low complexity" evidence="1">
    <location>
        <begin position="7"/>
        <end position="24"/>
    </location>
</feature>
<dbReference type="Proteomes" id="UP000886998">
    <property type="component" value="Unassembled WGS sequence"/>
</dbReference>